<name>A0A0F9SVX3_9ZZZZ</name>
<proteinExistence type="predicted"/>
<dbReference type="SUPFAM" id="SSF53335">
    <property type="entry name" value="S-adenosyl-L-methionine-dependent methyltransferases"/>
    <property type="match status" value="1"/>
</dbReference>
<gene>
    <name evidence="2" type="ORF">LCGC14_0804600</name>
</gene>
<accession>A0A0F9SVX3</accession>
<dbReference type="InterPro" id="IPR050447">
    <property type="entry name" value="Erg6_SMT_methyltransf"/>
</dbReference>
<dbReference type="InterPro" id="IPR029063">
    <property type="entry name" value="SAM-dependent_MTases_sf"/>
</dbReference>
<dbReference type="Gene3D" id="3.40.50.150">
    <property type="entry name" value="Vaccinia Virus protein VP39"/>
    <property type="match status" value="1"/>
</dbReference>
<dbReference type="CDD" id="cd02440">
    <property type="entry name" value="AdoMet_MTases"/>
    <property type="match status" value="1"/>
</dbReference>
<dbReference type="PANTHER" id="PTHR44068:SF11">
    <property type="entry name" value="GERANYL DIPHOSPHATE 2-C-METHYLTRANSFERASE"/>
    <property type="match status" value="1"/>
</dbReference>
<reference evidence="2" key="1">
    <citation type="journal article" date="2015" name="Nature">
        <title>Complex archaea that bridge the gap between prokaryotes and eukaryotes.</title>
        <authorList>
            <person name="Spang A."/>
            <person name="Saw J.H."/>
            <person name="Jorgensen S.L."/>
            <person name="Zaremba-Niedzwiedzka K."/>
            <person name="Martijn J."/>
            <person name="Lind A.E."/>
            <person name="van Eijk R."/>
            <person name="Schleper C."/>
            <person name="Guy L."/>
            <person name="Ettema T.J."/>
        </authorList>
    </citation>
    <scope>NUCLEOTIDE SEQUENCE</scope>
</reference>
<dbReference type="AlphaFoldDB" id="A0A0F9SVX3"/>
<feature type="domain" description="Methyltransferase" evidence="1">
    <location>
        <begin position="41"/>
        <end position="135"/>
    </location>
</feature>
<dbReference type="InterPro" id="IPR041698">
    <property type="entry name" value="Methyltransf_25"/>
</dbReference>
<comment type="caution">
    <text evidence="2">The sequence shown here is derived from an EMBL/GenBank/DDBJ whole genome shotgun (WGS) entry which is preliminary data.</text>
</comment>
<protein>
    <recommendedName>
        <fullName evidence="1">Methyltransferase domain-containing protein</fullName>
    </recommendedName>
</protein>
<sequence length="255" mass="29461">MEGIEYLHELCEALPRCGPGDNEFTRRAFYAIPKPPKHPFILDIGCGPGVQTIELAKISNGKIIALDNHQAFLDKLMEQARNERLEENIIPKNLSMMDMDFDENTFDIIWSEGALYFMGFQTGLKRCHQLLKNKGYLAVTELVYIAPNPPDAVIQYFENEYPDIKNIKGKIEVIQKEGFNLISNFTLPESAWLNNYYLPIEKELPLLNKKYQGNKIALGVFEGFRNEVNFYNKYSEFYGYEFFVMQKKIISTIIG</sequence>
<evidence type="ECO:0000313" key="2">
    <source>
        <dbReference type="EMBL" id="KKN33348.1"/>
    </source>
</evidence>
<organism evidence="2">
    <name type="scientific">marine sediment metagenome</name>
    <dbReference type="NCBI Taxonomy" id="412755"/>
    <lineage>
        <taxon>unclassified sequences</taxon>
        <taxon>metagenomes</taxon>
        <taxon>ecological metagenomes</taxon>
    </lineage>
</organism>
<evidence type="ECO:0000259" key="1">
    <source>
        <dbReference type="Pfam" id="PF13649"/>
    </source>
</evidence>
<dbReference type="PANTHER" id="PTHR44068">
    <property type="entry name" value="ZGC:194242"/>
    <property type="match status" value="1"/>
</dbReference>
<dbReference type="Pfam" id="PF13649">
    <property type="entry name" value="Methyltransf_25"/>
    <property type="match status" value="1"/>
</dbReference>
<dbReference type="EMBL" id="LAZR01002186">
    <property type="protein sequence ID" value="KKN33348.1"/>
    <property type="molecule type" value="Genomic_DNA"/>
</dbReference>